<feature type="compositionally biased region" description="Pro residues" evidence="1">
    <location>
        <begin position="264"/>
        <end position="277"/>
    </location>
</feature>
<dbReference type="RefSeq" id="WP_254014362.1">
    <property type="nucleotide sequence ID" value="NZ_JAMZMM010000364.1"/>
</dbReference>
<feature type="compositionally biased region" description="Pro residues" evidence="1">
    <location>
        <begin position="286"/>
        <end position="303"/>
    </location>
</feature>
<dbReference type="Proteomes" id="UP001204953">
    <property type="component" value="Unassembled WGS sequence"/>
</dbReference>
<dbReference type="EMBL" id="JAMZMM010000364">
    <property type="protein sequence ID" value="MCP2731627.1"/>
    <property type="molecule type" value="Genomic_DNA"/>
</dbReference>
<sequence>MTNSVIKRYTPPTCTLEITAKSSPLSRWVGQSVVKDLQFELRFDDPRKSDESRIGVRGDRTGLEKLCDAVTTYVQDFLLSSSSQLPLSNFMSHGNEEGESLGNLLTLTLSVNRSESVISPSSEGADMSDDSPDLYSKSETSKLRKFPGQIYLSPKGLVSHNLFLGQLANEESGPVVELSVLQLFDLATALDEYATQMVALPNLKQTRQPKTPPAWSWIAASMILAVGVTATTLKWRNQPKSTQQAAAPQAQQPTPTPTIAQAPIPSPPSPLPTPITPTPIALAPKILPPIPVQPPGVPLPNSTPVPQAQNQAPQRQGIAIPGGQPASQTVQTGKVPTLGQNTPPRQVPTLGQNTPPRQVPTLGQNTPPRQVPTLGQNTPPRQVPTLGQPPARKVPSNLSNQAQNPQNQPPSLRKLPSIKTSPSPPEIATGDIASSTANRSISPTAPVTLPSPESATTSAPPKGRLFDQTPQVAEARSYLQSRWKPPADLTKRLEYRIMIGLDGSIERIIPLGEAASIYIDRTNIPAIGQRFVSPPEGSNNRQIRVVLNPDGSVETFLDN</sequence>
<evidence type="ECO:0000256" key="1">
    <source>
        <dbReference type="SAM" id="MobiDB-lite"/>
    </source>
</evidence>
<comment type="caution">
    <text evidence="2">The sequence shown here is derived from an EMBL/GenBank/DDBJ whole genome shotgun (WGS) entry which is preliminary data.</text>
</comment>
<gene>
    <name evidence="2" type="ORF">NJ959_24675</name>
</gene>
<dbReference type="InterPro" id="IPR025569">
    <property type="entry name" value="DUF4335"/>
</dbReference>
<proteinExistence type="predicted"/>
<dbReference type="Pfam" id="PF14233">
    <property type="entry name" value="DUF4335"/>
    <property type="match status" value="1"/>
</dbReference>
<protein>
    <submittedName>
        <fullName evidence="2">DUF4335 domain-containing protein</fullName>
    </submittedName>
</protein>
<feature type="compositionally biased region" description="Polar residues" evidence="1">
    <location>
        <begin position="304"/>
        <end position="314"/>
    </location>
</feature>
<evidence type="ECO:0000313" key="3">
    <source>
        <dbReference type="Proteomes" id="UP001204953"/>
    </source>
</evidence>
<feature type="compositionally biased region" description="Polar residues" evidence="1">
    <location>
        <begin position="432"/>
        <end position="445"/>
    </location>
</feature>
<feature type="compositionally biased region" description="Low complexity" evidence="1">
    <location>
        <begin position="395"/>
        <end position="412"/>
    </location>
</feature>
<dbReference type="AlphaFoldDB" id="A0AAE3KUK7"/>
<feature type="compositionally biased region" description="Polar residues" evidence="1">
    <location>
        <begin position="325"/>
        <end position="380"/>
    </location>
</feature>
<name>A0AAE3KUK7_9CYAN</name>
<accession>A0AAE3KUK7</accession>
<feature type="compositionally biased region" description="Low complexity" evidence="1">
    <location>
        <begin position="238"/>
        <end position="263"/>
    </location>
</feature>
<feature type="region of interest" description="Disordered" evidence="1">
    <location>
        <begin position="238"/>
        <end position="466"/>
    </location>
</feature>
<evidence type="ECO:0000313" key="2">
    <source>
        <dbReference type="EMBL" id="MCP2731627.1"/>
    </source>
</evidence>
<reference evidence="2" key="1">
    <citation type="submission" date="2022-06" db="EMBL/GenBank/DDBJ databases">
        <title>New cyanobacteria of genus Symplocastrum in benthos of Lake Baikal.</title>
        <authorList>
            <person name="Sorokovikova E."/>
            <person name="Tikhonova I."/>
            <person name="Krasnopeev A."/>
            <person name="Evseev P."/>
            <person name="Gladkikh A."/>
            <person name="Belykh O."/>
        </authorList>
    </citation>
    <scope>NUCLEOTIDE SEQUENCE</scope>
    <source>
        <strain evidence="2">BBK-W-15</strain>
    </source>
</reference>
<keyword evidence="3" id="KW-1185">Reference proteome</keyword>
<feature type="compositionally biased region" description="Low complexity" evidence="1">
    <location>
        <begin position="450"/>
        <end position="461"/>
    </location>
</feature>
<organism evidence="2 3">
    <name type="scientific">Limnofasciculus baicalensis BBK-W-15</name>
    <dbReference type="NCBI Taxonomy" id="2699891"/>
    <lineage>
        <taxon>Bacteria</taxon>
        <taxon>Bacillati</taxon>
        <taxon>Cyanobacteriota</taxon>
        <taxon>Cyanophyceae</taxon>
        <taxon>Coleofasciculales</taxon>
        <taxon>Coleofasciculaceae</taxon>
        <taxon>Limnofasciculus</taxon>
        <taxon>Limnofasciculus baicalensis</taxon>
    </lineage>
</organism>